<accession>C4JNG7</accession>
<name>C4JNG7_UNCRE</name>
<dbReference type="HOGENOM" id="CLU_891970_0_0_1"/>
<protein>
    <recommendedName>
        <fullName evidence="3">Transcription factor domain-containing protein</fullName>
    </recommendedName>
</protein>
<dbReference type="EMBL" id="CH476616">
    <property type="protein sequence ID" value="EEP78120.1"/>
    <property type="molecule type" value="Genomic_DNA"/>
</dbReference>
<dbReference type="VEuPathDB" id="FungiDB:UREG_02965"/>
<reference evidence="2" key="1">
    <citation type="journal article" date="2009" name="Genome Res.">
        <title>Comparative genomic analyses of the human fungal pathogens Coccidioides and their relatives.</title>
        <authorList>
            <person name="Sharpton T.J."/>
            <person name="Stajich J.E."/>
            <person name="Rounsley S.D."/>
            <person name="Gardner M.J."/>
            <person name="Wortman J.R."/>
            <person name="Jordar V.S."/>
            <person name="Maiti R."/>
            <person name="Kodira C.D."/>
            <person name="Neafsey D.E."/>
            <person name="Zeng Q."/>
            <person name="Hung C.-Y."/>
            <person name="McMahan C."/>
            <person name="Muszewska A."/>
            <person name="Grynberg M."/>
            <person name="Mandel M.A."/>
            <person name="Kellner E.M."/>
            <person name="Barker B.M."/>
            <person name="Galgiani J.N."/>
            <person name="Orbach M.J."/>
            <person name="Kirkland T.N."/>
            <person name="Cole G.T."/>
            <person name="Henn M.R."/>
            <person name="Birren B.W."/>
            <person name="Taylor J.W."/>
        </authorList>
    </citation>
    <scope>NUCLEOTIDE SEQUENCE [LARGE SCALE GENOMIC DNA]</scope>
    <source>
        <strain evidence="2">UAMH 1704</strain>
    </source>
</reference>
<dbReference type="Proteomes" id="UP000002058">
    <property type="component" value="Unassembled WGS sequence"/>
</dbReference>
<evidence type="ECO:0000313" key="2">
    <source>
        <dbReference type="Proteomes" id="UP000002058"/>
    </source>
</evidence>
<gene>
    <name evidence="1" type="ORF">UREG_02965</name>
</gene>
<dbReference type="eggNOG" id="ENOG502SQ5P">
    <property type="taxonomic scope" value="Eukaryota"/>
</dbReference>
<dbReference type="AlphaFoldDB" id="C4JNG7"/>
<dbReference type="RefSeq" id="XP_002543449.1">
    <property type="nucleotide sequence ID" value="XM_002543403.1"/>
</dbReference>
<evidence type="ECO:0000313" key="1">
    <source>
        <dbReference type="EMBL" id="EEP78120.1"/>
    </source>
</evidence>
<dbReference type="GeneID" id="8438983"/>
<dbReference type="OrthoDB" id="5423818at2759"/>
<proteinExistence type="predicted"/>
<keyword evidence="2" id="KW-1185">Reference proteome</keyword>
<evidence type="ECO:0008006" key="3">
    <source>
        <dbReference type="Google" id="ProtNLM"/>
    </source>
</evidence>
<dbReference type="InParanoid" id="C4JNG7"/>
<dbReference type="OMA" id="WSPEVGN"/>
<sequence>MISEPTSTSGPPDVAVSESVSLSANCPLSSAQDKDNITAFSWSPETGSMEFMLQNLSDGSFPGLDLTASLDDFLAGDYHTNTIGDPFSTFALPDVKSYLPRTPSLQLLPGERLPPSQAPTIMAPSSASSFNSPPFNGGINGDDDAFASNLVPSLSALTSESSAELNQELFRMVCEYPKRMLQRDFWSPFIHHRLYRCAKAGMAEPLGIALACISAHDNSVESSSNFVDTMINTQREKLIRGFHLYSDRPETCLAALHAVSIYQILGLFHDSSGSPNKEGDRKREESKLAAEWHSSFLLKVGSTYLIFDARSL</sequence>
<organism evidence="1 2">
    <name type="scientific">Uncinocarpus reesii (strain UAMH 1704)</name>
    <dbReference type="NCBI Taxonomy" id="336963"/>
    <lineage>
        <taxon>Eukaryota</taxon>
        <taxon>Fungi</taxon>
        <taxon>Dikarya</taxon>
        <taxon>Ascomycota</taxon>
        <taxon>Pezizomycotina</taxon>
        <taxon>Eurotiomycetes</taxon>
        <taxon>Eurotiomycetidae</taxon>
        <taxon>Onygenales</taxon>
        <taxon>Onygenaceae</taxon>
        <taxon>Uncinocarpus</taxon>
    </lineage>
</organism>
<dbReference type="KEGG" id="ure:UREG_02965"/>